<feature type="region of interest" description="Disordered" evidence="4">
    <location>
        <begin position="173"/>
        <end position="193"/>
    </location>
</feature>
<evidence type="ECO:0000256" key="1">
    <source>
        <dbReference type="ARBA" id="ARBA00023125"/>
    </source>
</evidence>
<dbReference type="AlphaFoldDB" id="A0A9Q0M6U1"/>
<keyword evidence="7" id="KW-1185">Reference proteome</keyword>
<dbReference type="GO" id="GO:0009653">
    <property type="term" value="P:anatomical structure morphogenesis"/>
    <property type="evidence" value="ECO:0007669"/>
    <property type="project" value="TreeGrafter"/>
</dbReference>
<comment type="caution">
    <text evidence="6">The sequence shown here is derived from an EMBL/GenBank/DDBJ whole genome shotgun (WGS) entry which is preliminary data.</text>
</comment>
<dbReference type="SMART" id="SM00339">
    <property type="entry name" value="FH"/>
    <property type="match status" value="1"/>
</dbReference>
<sequence length="708" mass="79769">MSQLPQLYPSHLYLSYANSHRNTSPVTDLNMLLNPYSHLNNSSTNNNNNIDATFRSNSSSPINGKNKYGFEMNPFTSQSASTIESSPNKKHCSSLIDSTPSTMAYPLDVTQSDLLRLGGKHFSDLKSVSPPNGAFSFLTNPCMLPPVEHSKEYFELLRAINLTQFLNKTQAYGQQQQQQQSPHHQSQHLQSQSELTNLRDILTTANTELASYASMGDEKLLQSNKTNETGESSLSPLSTELRHQRANNVIDLSRRVNHSPNRLKDESLFYKMSSNEASVMIDDSYVQSKVGVTNAYALHSSRQQSSATASPPSSLSQQKPPYSYIALITMAIRSAPDQKITLNGIYKYIMENFVYYHENKQGWQNSIRHNLSLNDCFIKVNREKGKPGKGNFWTLDPKFDNMFENGNFRRRKRRNIRQSQMNSYKRSSVPNLHSSLNNPLNSHEHIDPLLSWPKPNCLPYEPKLIDEKSFQSFYHNSSYSPTLPIFKNELSNLSTKSLDMSSNSSNDSQNELIVNNNNTNNTIIGNNGRYQSQQMTMAALSNNCDSIDLRIETKKQQDLKRSHSFSMFGSLPNDDIESPKKLIIIENESPETNVEEQSLKSTNELEISGKNLNRTPTRSPSSDTTERQSPISSRLNSPGGVSCSSNRSSFSSHHSTDDSSNLTMNGNTDQGRSYSPIMRHKHKALKDYSIESIISKQDQPLPLALRSD</sequence>
<dbReference type="GO" id="GO:0000981">
    <property type="term" value="F:DNA-binding transcription factor activity, RNA polymerase II-specific"/>
    <property type="evidence" value="ECO:0007669"/>
    <property type="project" value="TreeGrafter"/>
</dbReference>
<name>A0A9Q0M6U1_BLOTA</name>
<gene>
    <name evidence="6" type="ORF">RDWZM_006072</name>
</gene>
<dbReference type="FunFam" id="1.10.10.10:FF:001472">
    <property type="entry name" value="Forkhead domain protein 1"/>
    <property type="match status" value="1"/>
</dbReference>
<evidence type="ECO:0000313" key="7">
    <source>
        <dbReference type="Proteomes" id="UP001142055"/>
    </source>
</evidence>
<organism evidence="6 7">
    <name type="scientific">Blomia tropicalis</name>
    <name type="common">Mite</name>
    <dbReference type="NCBI Taxonomy" id="40697"/>
    <lineage>
        <taxon>Eukaryota</taxon>
        <taxon>Metazoa</taxon>
        <taxon>Ecdysozoa</taxon>
        <taxon>Arthropoda</taxon>
        <taxon>Chelicerata</taxon>
        <taxon>Arachnida</taxon>
        <taxon>Acari</taxon>
        <taxon>Acariformes</taxon>
        <taxon>Sarcoptiformes</taxon>
        <taxon>Astigmata</taxon>
        <taxon>Glycyphagoidea</taxon>
        <taxon>Echimyopodidae</taxon>
        <taxon>Blomia</taxon>
    </lineage>
</organism>
<feature type="DNA-binding region" description="Fork-head" evidence="3">
    <location>
        <begin position="319"/>
        <end position="413"/>
    </location>
</feature>
<dbReference type="Proteomes" id="UP001142055">
    <property type="component" value="Chromosome 2"/>
</dbReference>
<dbReference type="GO" id="GO:0030154">
    <property type="term" value="P:cell differentiation"/>
    <property type="evidence" value="ECO:0007669"/>
    <property type="project" value="TreeGrafter"/>
</dbReference>
<feature type="compositionally biased region" description="Low complexity" evidence="4">
    <location>
        <begin position="174"/>
        <end position="193"/>
    </location>
</feature>
<keyword evidence="1 3" id="KW-0238">DNA-binding</keyword>
<feature type="compositionally biased region" description="Polar residues" evidence="4">
    <location>
        <begin position="661"/>
        <end position="673"/>
    </location>
</feature>
<reference evidence="6" key="1">
    <citation type="submission" date="2022-12" db="EMBL/GenBank/DDBJ databases">
        <title>Genome assemblies of Blomia tropicalis.</title>
        <authorList>
            <person name="Cui Y."/>
        </authorList>
    </citation>
    <scope>NUCLEOTIDE SEQUENCE</scope>
    <source>
        <tissue evidence="6">Adult mites</tissue>
    </source>
</reference>
<feature type="compositionally biased region" description="Polar residues" evidence="4">
    <location>
        <begin position="590"/>
        <end position="613"/>
    </location>
</feature>
<protein>
    <recommendedName>
        <fullName evidence="5">Fork-head domain-containing protein</fullName>
    </recommendedName>
</protein>
<dbReference type="Gene3D" id="1.10.10.10">
    <property type="entry name" value="Winged helix-like DNA-binding domain superfamily/Winged helix DNA-binding domain"/>
    <property type="match status" value="1"/>
</dbReference>
<accession>A0A9Q0M6U1</accession>
<comment type="subcellular location">
    <subcellularLocation>
        <location evidence="3">Nucleus</location>
    </subcellularLocation>
</comment>
<dbReference type="GO" id="GO:0005634">
    <property type="term" value="C:nucleus"/>
    <property type="evidence" value="ECO:0007669"/>
    <property type="project" value="UniProtKB-SubCell"/>
</dbReference>
<feature type="compositionally biased region" description="Polar residues" evidence="4">
    <location>
        <begin position="627"/>
        <end position="636"/>
    </location>
</feature>
<dbReference type="InterPro" id="IPR018122">
    <property type="entry name" value="TF_fork_head_CS_1"/>
</dbReference>
<evidence type="ECO:0000256" key="3">
    <source>
        <dbReference type="PROSITE-ProRule" id="PRU00089"/>
    </source>
</evidence>
<feature type="domain" description="Fork-head" evidence="5">
    <location>
        <begin position="319"/>
        <end position="413"/>
    </location>
</feature>
<dbReference type="InterPro" id="IPR036388">
    <property type="entry name" value="WH-like_DNA-bd_sf"/>
</dbReference>
<feature type="region of interest" description="Disordered" evidence="4">
    <location>
        <begin position="412"/>
        <end position="440"/>
    </location>
</feature>
<dbReference type="CDD" id="cd20027">
    <property type="entry name" value="FH_FOXL1"/>
    <property type="match status" value="1"/>
</dbReference>
<feature type="region of interest" description="Disordered" evidence="4">
    <location>
        <begin position="588"/>
        <end position="680"/>
    </location>
</feature>
<dbReference type="InterPro" id="IPR050211">
    <property type="entry name" value="FOX_domain-containing"/>
</dbReference>
<dbReference type="InterPro" id="IPR047514">
    <property type="entry name" value="FH_FOXL1"/>
</dbReference>
<dbReference type="PROSITE" id="PS00657">
    <property type="entry name" value="FORK_HEAD_1"/>
    <property type="match status" value="1"/>
</dbReference>
<evidence type="ECO:0000313" key="6">
    <source>
        <dbReference type="EMBL" id="KAJ6220260.1"/>
    </source>
</evidence>
<proteinExistence type="predicted"/>
<feature type="compositionally biased region" description="Low complexity" evidence="4">
    <location>
        <begin position="637"/>
        <end position="653"/>
    </location>
</feature>
<dbReference type="PANTHER" id="PTHR11829:SF388">
    <property type="entry name" value="FORK HEAD DOMAIN-CONTAINING PROTEIN L1-RELATED"/>
    <property type="match status" value="1"/>
</dbReference>
<evidence type="ECO:0000259" key="5">
    <source>
        <dbReference type="PROSITE" id="PS50039"/>
    </source>
</evidence>
<dbReference type="InterPro" id="IPR001766">
    <property type="entry name" value="Fork_head_dom"/>
</dbReference>
<evidence type="ECO:0000256" key="4">
    <source>
        <dbReference type="SAM" id="MobiDB-lite"/>
    </source>
</evidence>
<dbReference type="Pfam" id="PF00250">
    <property type="entry name" value="Forkhead"/>
    <property type="match status" value="1"/>
</dbReference>
<dbReference type="InterPro" id="IPR030456">
    <property type="entry name" value="TF_fork_head_CS_2"/>
</dbReference>
<dbReference type="EMBL" id="JAPWDV010000002">
    <property type="protein sequence ID" value="KAJ6220260.1"/>
    <property type="molecule type" value="Genomic_DNA"/>
</dbReference>
<dbReference type="PANTHER" id="PTHR11829">
    <property type="entry name" value="FORKHEAD BOX PROTEIN"/>
    <property type="match status" value="1"/>
</dbReference>
<feature type="compositionally biased region" description="Low complexity" evidence="4">
    <location>
        <begin position="427"/>
        <end position="440"/>
    </location>
</feature>
<dbReference type="InterPro" id="IPR036390">
    <property type="entry name" value="WH_DNA-bd_sf"/>
</dbReference>
<feature type="compositionally biased region" description="Low complexity" evidence="4">
    <location>
        <begin position="614"/>
        <end position="623"/>
    </location>
</feature>
<dbReference type="PROSITE" id="PS00658">
    <property type="entry name" value="FORK_HEAD_2"/>
    <property type="match status" value="1"/>
</dbReference>
<keyword evidence="2 3" id="KW-0539">Nucleus</keyword>
<evidence type="ECO:0000256" key="2">
    <source>
        <dbReference type="ARBA" id="ARBA00023242"/>
    </source>
</evidence>
<dbReference type="PROSITE" id="PS50039">
    <property type="entry name" value="FORK_HEAD_3"/>
    <property type="match status" value="1"/>
</dbReference>
<dbReference type="SUPFAM" id="SSF46785">
    <property type="entry name" value="Winged helix' DNA-binding domain"/>
    <property type="match status" value="1"/>
</dbReference>
<dbReference type="PRINTS" id="PR00053">
    <property type="entry name" value="FORKHEAD"/>
</dbReference>
<dbReference type="GO" id="GO:0000978">
    <property type="term" value="F:RNA polymerase II cis-regulatory region sequence-specific DNA binding"/>
    <property type="evidence" value="ECO:0007669"/>
    <property type="project" value="TreeGrafter"/>
</dbReference>